<keyword evidence="2" id="KW-0614">Plasmid</keyword>
<protein>
    <submittedName>
        <fullName evidence="2">Uncharacterized protein</fullName>
    </submittedName>
</protein>
<dbReference type="AlphaFoldDB" id="A0A5B9T1B1"/>
<evidence type="ECO:0000313" key="2">
    <source>
        <dbReference type="EMBL" id="QEG97539.1"/>
    </source>
</evidence>
<feature type="transmembrane region" description="Helical" evidence="1">
    <location>
        <begin position="36"/>
        <end position="60"/>
    </location>
</feature>
<gene>
    <name evidence="2" type="ORF">AgrTiKerr108_00016</name>
</gene>
<dbReference type="EMBL" id="MK439384">
    <property type="protein sequence ID" value="QEG97539.1"/>
    <property type="molecule type" value="Genomic_DNA"/>
</dbReference>
<reference evidence="2" key="1">
    <citation type="journal article" date="2019" name="Genome Biol. Evol.">
        <title>Complete Sequence of Succinamopine Ti-Plasmid pTiEU6 Reveals Its Evolutionary Relatedness with Nopaline-Type Ti-Plasmids.</title>
        <authorList>
            <person name="Shao S."/>
            <person name="van Heusden G.P.H."/>
            <person name="Hooykaas P.J.J."/>
        </authorList>
    </citation>
    <scope>NUCLEOTIDE SEQUENCE</scope>
    <source>
        <strain evidence="2">Kerr108</strain>
        <plasmid evidence="2">pTiKerr108</plasmid>
    </source>
</reference>
<geneLocation type="plasmid" evidence="2">
    <name>pTiKerr108</name>
</geneLocation>
<proteinExistence type="predicted"/>
<name>A0A5B9T1B1_AGRTU</name>
<evidence type="ECO:0000256" key="1">
    <source>
        <dbReference type="SAM" id="Phobius"/>
    </source>
</evidence>
<keyword evidence="1" id="KW-0812">Transmembrane</keyword>
<keyword evidence="1" id="KW-0472">Membrane</keyword>
<organism evidence="2">
    <name type="scientific">Agrobacterium tumefaciens</name>
    <dbReference type="NCBI Taxonomy" id="358"/>
    <lineage>
        <taxon>Bacteria</taxon>
        <taxon>Pseudomonadati</taxon>
        <taxon>Pseudomonadota</taxon>
        <taxon>Alphaproteobacteria</taxon>
        <taxon>Hyphomicrobiales</taxon>
        <taxon>Rhizobiaceae</taxon>
        <taxon>Rhizobium/Agrobacterium group</taxon>
        <taxon>Agrobacterium</taxon>
        <taxon>Agrobacterium tumefaciens complex</taxon>
    </lineage>
</organism>
<accession>A0A5B9T1B1</accession>
<keyword evidence="1" id="KW-1133">Transmembrane helix</keyword>
<sequence length="75" mass="9190">MEGIAQEYLSYARLQHRRYAMPKIDLSLHNKIRLSILWNVRLVFVDVLFFMGVFHFVLYFHSFETRRFINKITHD</sequence>